<name>W4KBL1_HETIT</name>
<dbReference type="EMBL" id="KI925457">
    <property type="protein sequence ID" value="ETW82735.1"/>
    <property type="molecule type" value="Genomic_DNA"/>
</dbReference>
<dbReference type="KEGG" id="hir:HETIRDRAFT_426291"/>
<dbReference type="RefSeq" id="XP_009545064.1">
    <property type="nucleotide sequence ID" value="XM_009546769.1"/>
</dbReference>
<evidence type="ECO:0000313" key="3">
    <source>
        <dbReference type="Proteomes" id="UP000030671"/>
    </source>
</evidence>
<organism evidence="2 3">
    <name type="scientific">Heterobasidion irregulare (strain TC 32-1)</name>
    <dbReference type="NCBI Taxonomy" id="747525"/>
    <lineage>
        <taxon>Eukaryota</taxon>
        <taxon>Fungi</taxon>
        <taxon>Dikarya</taxon>
        <taxon>Basidiomycota</taxon>
        <taxon>Agaricomycotina</taxon>
        <taxon>Agaricomycetes</taxon>
        <taxon>Russulales</taxon>
        <taxon>Bondarzewiaceae</taxon>
        <taxon>Heterobasidion</taxon>
        <taxon>Heterobasidion annosum species complex</taxon>
    </lineage>
</organism>
<dbReference type="HOGENOM" id="CLU_1434605_0_0_1"/>
<evidence type="ECO:0000256" key="1">
    <source>
        <dbReference type="SAM" id="MobiDB-lite"/>
    </source>
</evidence>
<dbReference type="Proteomes" id="UP000030671">
    <property type="component" value="Unassembled WGS sequence"/>
</dbReference>
<proteinExistence type="predicted"/>
<dbReference type="GeneID" id="20674105"/>
<reference evidence="2 3" key="1">
    <citation type="journal article" date="2012" name="New Phytol.">
        <title>Insight into trade-off between wood decay and parasitism from the genome of a fungal forest pathogen.</title>
        <authorList>
            <person name="Olson A."/>
            <person name="Aerts A."/>
            <person name="Asiegbu F."/>
            <person name="Belbahri L."/>
            <person name="Bouzid O."/>
            <person name="Broberg A."/>
            <person name="Canback B."/>
            <person name="Coutinho P.M."/>
            <person name="Cullen D."/>
            <person name="Dalman K."/>
            <person name="Deflorio G."/>
            <person name="van Diepen L.T."/>
            <person name="Dunand C."/>
            <person name="Duplessis S."/>
            <person name="Durling M."/>
            <person name="Gonthier P."/>
            <person name="Grimwood J."/>
            <person name="Fossdal C.G."/>
            <person name="Hansson D."/>
            <person name="Henrissat B."/>
            <person name="Hietala A."/>
            <person name="Himmelstrand K."/>
            <person name="Hoffmeister D."/>
            <person name="Hogberg N."/>
            <person name="James T.Y."/>
            <person name="Karlsson M."/>
            <person name="Kohler A."/>
            <person name="Kues U."/>
            <person name="Lee Y.H."/>
            <person name="Lin Y.C."/>
            <person name="Lind M."/>
            <person name="Lindquist E."/>
            <person name="Lombard V."/>
            <person name="Lucas S."/>
            <person name="Lunden K."/>
            <person name="Morin E."/>
            <person name="Murat C."/>
            <person name="Park J."/>
            <person name="Raffaello T."/>
            <person name="Rouze P."/>
            <person name="Salamov A."/>
            <person name="Schmutz J."/>
            <person name="Solheim H."/>
            <person name="Stahlberg J."/>
            <person name="Velez H."/>
            <person name="de Vries R.P."/>
            <person name="Wiebenga A."/>
            <person name="Woodward S."/>
            <person name="Yakovlev I."/>
            <person name="Garbelotto M."/>
            <person name="Martin F."/>
            <person name="Grigoriev I.V."/>
            <person name="Stenlid J."/>
        </authorList>
    </citation>
    <scope>NUCLEOTIDE SEQUENCE [LARGE SCALE GENOMIC DNA]</scope>
    <source>
        <strain evidence="2 3">TC 32-1</strain>
    </source>
</reference>
<sequence length="189" mass="20308">MYCRRSSASLDRKTACVCSGWLGFREKSLPLLSLPIDRSEGQCPVNEKAEGKPFPFSVGGKKTEGEAESAKASMERGVAGEIGDGSVGEIPSFVVDEEETTLALTDASAYALGRLPRCGRRLATTTFYKRGEDGPIADACRAEAHRQLGGGGEQRESRASTTLRCLLARKWEEALPRLGERESVHSGVG</sequence>
<feature type="region of interest" description="Disordered" evidence="1">
    <location>
        <begin position="45"/>
        <end position="75"/>
    </location>
</feature>
<keyword evidence="3" id="KW-1185">Reference proteome</keyword>
<gene>
    <name evidence="2" type="ORF">HETIRDRAFT_426291</name>
</gene>
<dbReference type="AlphaFoldDB" id="W4KBL1"/>
<dbReference type="InParanoid" id="W4KBL1"/>
<protein>
    <submittedName>
        <fullName evidence="2">Uncharacterized protein</fullName>
    </submittedName>
</protein>
<accession>W4KBL1</accession>
<evidence type="ECO:0000313" key="2">
    <source>
        <dbReference type="EMBL" id="ETW82735.1"/>
    </source>
</evidence>